<name>A0A848D913_9EURY</name>
<comment type="caution">
    <text evidence="1">The sequence shown here is derived from an EMBL/GenBank/DDBJ whole genome shotgun (WGS) entry which is preliminary data.</text>
</comment>
<reference evidence="1" key="1">
    <citation type="journal article" date="2020" name="MBio">
        <title>'Candidatus Ethanoperedens,' a Thermophilic Genus of Archaea Mediating the Anaerobic Oxidation of Ethane.</title>
        <authorList>
            <person name="Hahn C.J."/>
            <person name="Laso-Perez R."/>
            <person name="Vulcano F."/>
            <person name="Vaziourakis K.M."/>
            <person name="Stokke R."/>
            <person name="Steen I.H."/>
            <person name="Teske A."/>
            <person name="Boetius A."/>
            <person name="Liebeke M."/>
            <person name="Amann R."/>
            <person name="Knittel K."/>
            <person name="Wegener G."/>
        </authorList>
    </citation>
    <scope>NUCLEOTIDE SEQUENCE</scope>
    <source>
        <strain evidence="1">GoM-Arc1-LC-WB58</strain>
    </source>
</reference>
<sequence>MGIAECIFGDVQEELLIKIPPVQSYMSKRKLTIVVDINDDAVNRIVDLEREILSQNICSQACRRKGLTMCWLHQIYGGKENEENRILQS</sequence>
<dbReference type="AlphaFoldDB" id="A0A848D913"/>
<evidence type="ECO:0000313" key="2">
    <source>
        <dbReference type="Proteomes" id="UP000606580"/>
    </source>
</evidence>
<accession>A0A848D913</accession>
<dbReference type="EMBL" id="WNEG01000023">
    <property type="protein sequence ID" value="NMG82777.1"/>
    <property type="molecule type" value="Genomic_DNA"/>
</dbReference>
<gene>
    <name evidence="1" type="ORF">GIS02_01050</name>
</gene>
<organism evidence="1 2">
    <name type="scientific">Candidatus Ethanoperedens thermophilum</name>
    <dbReference type="NCBI Taxonomy" id="2766897"/>
    <lineage>
        <taxon>Archaea</taxon>
        <taxon>Methanobacteriati</taxon>
        <taxon>Methanobacteriota</taxon>
        <taxon>Stenosarchaea group</taxon>
        <taxon>Methanomicrobia</taxon>
        <taxon>Methanosarcinales</taxon>
        <taxon>Methanosarcinales incertae sedis</taxon>
        <taxon>GOM Arc I cluster</taxon>
        <taxon>Candidatus Ethanoperedens</taxon>
    </lineage>
</organism>
<evidence type="ECO:0000313" key="1">
    <source>
        <dbReference type="EMBL" id="NMG82777.1"/>
    </source>
</evidence>
<protein>
    <submittedName>
        <fullName evidence="1">Uncharacterized protein</fullName>
    </submittedName>
</protein>
<proteinExistence type="predicted"/>
<dbReference type="Proteomes" id="UP000606580">
    <property type="component" value="Unassembled WGS sequence"/>
</dbReference>